<gene>
    <name evidence="1" type="ORF">ENW96_08055</name>
</gene>
<name>A0A7C3Z278_9BACT</name>
<organism evidence="1">
    <name type="scientific">Desulfobacca acetoxidans</name>
    <dbReference type="NCBI Taxonomy" id="60893"/>
    <lineage>
        <taxon>Bacteria</taxon>
        <taxon>Pseudomonadati</taxon>
        <taxon>Thermodesulfobacteriota</taxon>
        <taxon>Desulfobaccia</taxon>
        <taxon>Desulfobaccales</taxon>
        <taxon>Desulfobaccaceae</taxon>
        <taxon>Desulfobacca</taxon>
    </lineage>
</organism>
<reference evidence="1" key="1">
    <citation type="journal article" date="2020" name="mSystems">
        <title>Genome- and Community-Level Interaction Insights into Carbon Utilization and Element Cycling Functions of Hydrothermarchaeota in Hydrothermal Sediment.</title>
        <authorList>
            <person name="Zhou Z."/>
            <person name="Liu Y."/>
            <person name="Xu W."/>
            <person name="Pan J."/>
            <person name="Luo Z.H."/>
            <person name="Li M."/>
        </authorList>
    </citation>
    <scope>NUCLEOTIDE SEQUENCE [LARGE SCALE GENOMIC DNA]</scope>
    <source>
        <strain evidence="1">SpSt-897</strain>
    </source>
</reference>
<dbReference type="EMBL" id="DTMF01000198">
    <property type="protein sequence ID" value="HGF34325.1"/>
    <property type="molecule type" value="Genomic_DNA"/>
</dbReference>
<protein>
    <submittedName>
        <fullName evidence="1">Uncharacterized protein</fullName>
    </submittedName>
</protein>
<evidence type="ECO:0000313" key="1">
    <source>
        <dbReference type="EMBL" id="HGF34325.1"/>
    </source>
</evidence>
<comment type="caution">
    <text evidence="1">The sequence shown here is derived from an EMBL/GenBank/DDBJ whole genome shotgun (WGS) entry which is preliminary data.</text>
</comment>
<accession>A0A7C3Z278</accession>
<dbReference type="AlphaFoldDB" id="A0A7C3Z278"/>
<dbReference type="Gene3D" id="1.10.287.1080">
    <property type="entry name" value="MazG-like"/>
    <property type="match status" value="1"/>
</dbReference>
<sequence length="372" mass="42207">MTNLLKSETLPAPIILNPAEASIEDYAEALGSIWPQDQDRPIWLSWLHVLSHATVACEEVRKNRWHRVAKELAEVVVWWLTFTRRVTRPPRRTGEADRLVPYIGSSASDIVWYKFPRVCPVCLGRWLAEHCDPASDPGALISAKIREINAFFKENPYCTCLAAKKDVEERPQAFKSFIKKCVRTYARKVRQKRKPGSLKGMAEMINTIFANCIEVLSVEEIAFHLLEEVGEVSKSLASLYMLDTRELIPDLIKERRDKVIDFAEELADVFSWAVSLLAKIYRFLECAAEFAAEYKTVEGTPELVRGNLDRTRNIVDLIWTIYGKGAVLVCEQCKELPCNPNHPAHKGKRGLLAGKRLSPEVCDLLLQGSQIT</sequence>
<proteinExistence type="predicted"/>